<dbReference type="InterPro" id="IPR014729">
    <property type="entry name" value="Rossmann-like_a/b/a_fold"/>
</dbReference>
<evidence type="ECO:0000256" key="1">
    <source>
        <dbReference type="ARBA" id="ARBA00002121"/>
    </source>
</evidence>
<evidence type="ECO:0000256" key="8">
    <source>
        <dbReference type="ARBA" id="ARBA00022741"/>
    </source>
</evidence>
<gene>
    <name evidence="17" type="primary">ribF</name>
    <name evidence="17" type="ORF">AB4875_17050</name>
</gene>
<dbReference type="NCBIfam" id="NF004160">
    <property type="entry name" value="PRK05627.1-3"/>
    <property type="match status" value="1"/>
</dbReference>
<dbReference type="InterPro" id="IPR015864">
    <property type="entry name" value="FAD_synthase"/>
</dbReference>
<accession>A0ABV3TZY9</accession>
<evidence type="ECO:0000256" key="4">
    <source>
        <dbReference type="ARBA" id="ARBA00022630"/>
    </source>
</evidence>
<dbReference type="SUPFAM" id="SSF52374">
    <property type="entry name" value="Nucleotidylyl transferase"/>
    <property type="match status" value="1"/>
</dbReference>
<dbReference type="Gene3D" id="3.40.50.620">
    <property type="entry name" value="HUPs"/>
    <property type="match status" value="1"/>
</dbReference>
<dbReference type="GO" id="GO:0003919">
    <property type="term" value="F:FMN adenylyltransferase activity"/>
    <property type="evidence" value="ECO:0007669"/>
    <property type="project" value="UniProtKB-EC"/>
</dbReference>
<evidence type="ECO:0000256" key="10">
    <source>
        <dbReference type="ARBA" id="ARBA00022827"/>
    </source>
</evidence>
<dbReference type="NCBIfam" id="NF004162">
    <property type="entry name" value="PRK05627.1-5"/>
    <property type="match status" value="1"/>
</dbReference>
<feature type="domain" description="Riboflavin kinase" evidence="16">
    <location>
        <begin position="183"/>
        <end position="308"/>
    </location>
</feature>
<keyword evidence="6 15" id="KW-0808">Transferase</keyword>
<keyword evidence="11 15" id="KW-0067">ATP-binding</keyword>
<evidence type="ECO:0000256" key="3">
    <source>
        <dbReference type="ARBA" id="ARBA00005201"/>
    </source>
</evidence>
<dbReference type="PANTHER" id="PTHR22749">
    <property type="entry name" value="RIBOFLAVIN KINASE/FMN ADENYLYLTRANSFERASE"/>
    <property type="match status" value="1"/>
</dbReference>
<dbReference type="InterPro" id="IPR023468">
    <property type="entry name" value="Riboflavin_kinase"/>
</dbReference>
<comment type="pathway">
    <text evidence="2 15">Cofactor biosynthesis; FAD biosynthesis; FAD from FMN: step 1/1.</text>
</comment>
<keyword evidence="12" id="KW-0511">Multifunctional enzyme</keyword>
<keyword evidence="8 15" id="KW-0547">Nucleotide-binding</keyword>
<comment type="pathway">
    <text evidence="3 15">Cofactor biosynthesis; FMN biosynthesis; FMN from riboflavin (ATP route): step 1/1.</text>
</comment>
<dbReference type="EC" id="2.7.7.2" evidence="15"/>
<dbReference type="Gene3D" id="2.40.30.30">
    <property type="entry name" value="Riboflavin kinase-like"/>
    <property type="match status" value="1"/>
</dbReference>
<dbReference type="InterPro" id="IPR023465">
    <property type="entry name" value="Riboflavin_kinase_dom_sf"/>
</dbReference>
<sequence length="309" mass="34818">MELIRGFQHFRPRHRGCVATIGAFDGVHLGHQAVLRQLIAKGREMGLPSTVIIFEPLPREFFSPDEAPARLMSFREKFIALRDLGIDRVMRISFTPDFRDMTAHEFIHKLFVVGLGVKYIVVGDDLRFGRNRSGDFDLLRKVGKKDGFDVVDTSTLEVTGERVSSTRIREVLADADFELAERLLGRPYSISGRVIVGQQLGRTIGTPTANMELHRLRSPLSGVFAVEVYGADSVMRPGVANVGVRPTVGDLSKAILEVHLLNFEENIYGRNIKVVFRKKLRNEHKFDGLDALKAQITRDVEQARSYFNL</sequence>
<dbReference type="SMART" id="SM00904">
    <property type="entry name" value="Flavokinase"/>
    <property type="match status" value="1"/>
</dbReference>
<dbReference type="NCBIfam" id="NF004163">
    <property type="entry name" value="PRK05627.1-6"/>
    <property type="match status" value="1"/>
</dbReference>
<evidence type="ECO:0000256" key="5">
    <source>
        <dbReference type="ARBA" id="ARBA00022643"/>
    </source>
</evidence>
<evidence type="ECO:0000313" key="18">
    <source>
        <dbReference type="Proteomes" id="UP001557484"/>
    </source>
</evidence>
<evidence type="ECO:0000259" key="16">
    <source>
        <dbReference type="SMART" id="SM00904"/>
    </source>
</evidence>
<evidence type="ECO:0000256" key="15">
    <source>
        <dbReference type="PIRNR" id="PIRNR004491"/>
    </source>
</evidence>
<evidence type="ECO:0000256" key="11">
    <source>
        <dbReference type="ARBA" id="ARBA00022840"/>
    </source>
</evidence>
<protein>
    <recommendedName>
        <fullName evidence="15">Riboflavin biosynthesis protein</fullName>
    </recommendedName>
    <domain>
        <recommendedName>
            <fullName evidence="15">Riboflavin kinase</fullName>
            <ecNumber evidence="15">2.7.1.26</ecNumber>
        </recommendedName>
        <alternativeName>
            <fullName evidence="15">Flavokinase</fullName>
        </alternativeName>
    </domain>
    <domain>
        <recommendedName>
            <fullName evidence="15">FMN adenylyltransferase</fullName>
            <ecNumber evidence="15">2.7.7.2</ecNumber>
        </recommendedName>
        <alternativeName>
            <fullName evidence="15">FAD pyrophosphorylase</fullName>
        </alternativeName>
        <alternativeName>
            <fullName evidence="15">FAD synthase</fullName>
        </alternativeName>
    </domain>
</protein>
<evidence type="ECO:0000256" key="9">
    <source>
        <dbReference type="ARBA" id="ARBA00022777"/>
    </source>
</evidence>
<evidence type="ECO:0000256" key="12">
    <source>
        <dbReference type="ARBA" id="ARBA00023268"/>
    </source>
</evidence>
<evidence type="ECO:0000256" key="7">
    <source>
        <dbReference type="ARBA" id="ARBA00022695"/>
    </source>
</evidence>
<comment type="catalytic activity">
    <reaction evidence="14 15">
        <text>FMN + ATP + H(+) = FAD + diphosphate</text>
        <dbReference type="Rhea" id="RHEA:17237"/>
        <dbReference type="ChEBI" id="CHEBI:15378"/>
        <dbReference type="ChEBI" id="CHEBI:30616"/>
        <dbReference type="ChEBI" id="CHEBI:33019"/>
        <dbReference type="ChEBI" id="CHEBI:57692"/>
        <dbReference type="ChEBI" id="CHEBI:58210"/>
        <dbReference type="EC" id="2.7.7.2"/>
    </reaction>
</comment>
<dbReference type="GO" id="GO:0008531">
    <property type="term" value="F:riboflavin kinase activity"/>
    <property type="evidence" value="ECO:0007669"/>
    <property type="project" value="UniProtKB-EC"/>
</dbReference>
<dbReference type="InterPro" id="IPR002606">
    <property type="entry name" value="Riboflavin_kinase_bac"/>
</dbReference>
<evidence type="ECO:0000256" key="2">
    <source>
        <dbReference type="ARBA" id="ARBA00004726"/>
    </source>
</evidence>
<comment type="catalytic activity">
    <reaction evidence="13 15">
        <text>riboflavin + ATP = FMN + ADP + H(+)</text>
        <dbReference type="Rhea" id="RHEA:14357"/>
        <dbReference type="ChEBI" id="CHEBI:15378"/>
        <dbReference type="ChEBI" id="CHEBI:30616"/>
        <dbReference type="ChEBI" id="CHEBI:57986"/>
        <dbReference type="ChEBI" id="CHEBI:58210"/>
        <dbReference type="ChEBI" id="CHEBI:456216"/>
        <dbReference type="EC" id="2.7.1.26"/>
    </reaction>
</comment>
<organism evidence="17 18">
    <name type="scientific">Zhongshania arctica</name>
    <dbReference type="NCBI Taxonomy" id="3238302"/>
    <lineage>
        <taxon>Bacteria</taxon>
        <taxon>Pseudomonadati</taxon>
        <taxon>Pseudomonadota</taxon>
        <taxon>Gammaproteobacteria</taxon>
        <taxon>Cellvibrionales</taxon>
        <taxon>Spongiibacteraceae</taxon>
        <taxon>Zhongshania</taxon>
    </lineage>
</organism>
<dbReference type="Proteomes" id="UP001557484">
    <property type="component" value="Unassembled WGS sequence"/>
</dbReference>
<keyword evidence="9 15" id="KW-0418">Kinase</keyword>
<keyword evidence="18" id="KW-1185">Reference proteome</keyword>
<dbReference type="SUPFAM" id="SSF82114">
    <property type="entry name" value="Riboflavin kinase-like"/>
    <property type="match status" value="1"/>
</dbReference>
<evidence type="ECO:0000256" key="6">
    <source>
        <dbReference type="ARBA" id="ARBA00022679"/>
    </source>
</evidence>
<dbReference type="RefSeq" id="WP_368377318.1">
    <property type="nucleotide sequence ID" value="NZ_JBFRYB010000002.1"/>
</dbReference>
<keyword evidence="4 15" id="KW-0285">Flavoprotein</keyword>
<evidence type="ECO:0000256" key="14">
    <source>
        <dbReference type="ARBA" id="ARBA00049494"/>
    </source>
</evidence>
<keyword evidence="5 15" id="KW-0288">FMN</keyword>
<comment type="caution">
    <text evidence="17">The sequence shown here is derived from an EMBL/GenBank/DDBJ whole genome shotgun (WGS) entry which is preliminary data.</text>
</comment>
<evidence type="ECO:0000313" key="17">
    <source>
        <dbReference type="EMBL" id="MEX1667207.1"/>
    </source>
</evidence>
<keyword evidence="10 15" id="KW-0274">FAD</keyword>
<dbReference type="EC" id="2.7.1.26" evidence="15"/>
<dbReference type="EMBL" id="JBFRYB010000002">
    <property type="protein sequence ID" value="MEX1667207.1"/>
    <property type="molecule type" value="Genomic_DNA"/>
</dbReference>
<dbReference type="PANTHER" id="PTHR22749:SF6">
    <property type="entry name" value="RIBOFLAVIN KINASE"/>
    <property type="match status" value="1"/>
</dbReference>
<comment type="similarity">
    <text evidence="15">Belongs to the ribF family.</text>
</comment>
<proteinExistence type="inferred from homology"/>
<dbReference type="NCBIfam" id="TIGR00083">
    <property type="entry name" value="ribF"/>
    <property type="match status" value="1"/>
</dbReference>
<dbReference type="CDD" id="cd02064">
    <property type="entry name" value="FAD_synthetase_N"/>
    <property type="match status" value="1"/>
</dbReference>
<name>A0ABV3TZY9_9GAMM</name>
<dbReference type="InterPro" id="IPR015865">
    <property type="entry name" value="Riboflavin_kinase_bac/euk"/>
</dbReference>
<comment type="function">
    <text evidence="1">Catalyzes the phosphorylation of riboflavin to FMN followed by the adenylation of FMN to FAD.</text>
</comment>
<evidence type="ECO:0000256" key="13">
    <source>
        <dbReference type="ARBA" id="ARBA00047880"/>
    </source>
</evidence>
<dbReference type="NCBIfam" id="NF004159">
    <property type="entry name" value="PRK05627.1-2"/>
    <property type="match status" value="1"/>
</dbReference>
<dbReference type="Pfam" id="PF06574">
    <property type="entry name" value="FAD_syn"/>
    <property type="match status" value="1"/>
</dbReference>
<dbReference type="Pfam" id="PF01687">
    <property type="entry name" value="Flavokinase"/>
    <property type="match status" value="1"/>
</dbReference>
<dbReference type="PIRSF" id="PIRSF004491">
    <property type="entry name" value="FAD_Synth"/>
    <property type="match status" value="1"/>
</dbReference>
<keyword evidence="7 15" id="KW-0548">Nucleotidyltransferase</keyword>
<reference evidence="17 18" key="1">
    <citation type="journal article" date="2011" name="Int. J. Syst. Evol. Microbiol.">
        <title>Zhongshania antarctica gen. nov., sp. nov. and Zhongshania guokunii sp. nov., gammaproteobacteria respectively isolated from coastal attached (fast) ice and surface seawater of the Antarctic.</title>
        <authorList>
            <person name="Li H.J."/>
            <person name="Zhang X.Y."/>
            <person name="Chen C.X."/>
            <person name="Zhang Y.J."/>
            <person name="Gao Z.M."/>
            <person name="Yu Y."/>
            <person name="Chen X.L."/>
            <person name="Chen B."/>
            <person name="Zhang Y.Z."/>
        </authorList>
    </citation>
    <scope>NUCLEOTIDE SEQUENCE [LARGE SCALE GENOMIC DNA]</scope>
    <source>
        <strain evidence="17 18">R06B22</strain>
    </source>
</reference>